<comment type="caution">
    <text evidence="2">The sequence shown here is derived from an EMBL/GenBank/DDBJ whole genome shotgun (WGS) entry which is preliminary data.</text>
</comment>
<gene>
    <name evidence="2" type="ORF">EKE94_05340</name>
</gene>
<sequence>MTSPAPEDGWEGILDPGEEILWQGRPDGALVLSGGLGRSVFGLAFTAVSVLILREIAADGPPLAMLWALPFLGIGLYMLAGRFAWDALRRRHTWYTLTDRRAFIATELFGRRRLNSWPIRPDTPVTLDPGPPDDVWFAEDWREIRHHDRRDRGHRHSRPRRVRRRVGFRRIAEGRRVMGLIHQIQSTASGTATA</sequence>
<keyword evidence="1" id="KW-0812">Transmembrane</keyword>
<protein>
    <submittedName>
        <fullName evidence="2">Uncharacterized protein</fullName>
    </submittedName>
</protein>
<feature type="transmembrane region" description="Helical" evidence="1">
    <location>
        <begin position="64"/>
        <end position="85"/>
    </location>
</feature>
<reference evidence="2 3" key="1">
    <citation type="submission" date="2018-11" db="EMBL/GenBank/DDBJ databases">
        <title>Mesobaculum littorinae gen. nov., sp. nov., isolated from Littorina scabra that represents a novel genus of the order Rhodobacteraceae.</title>
        <authorList>
            <person name="Li F."/>
        </authorList>
    </citation>
    <scope>NUCLEOTIDE SEQUENCE [LARGE SCALE GENOMIC DNA]</scope>
    <source>
        <strain evidence="2 3">M0103</strain>
    </source>
</reference>
<dbReference type="RefSeq" id="WP_127905583.1">
    <property type="nucleotide sequence ID" value="NZ_RQXX01000002.1"/>
</dbReference>
<keyword evidence="1" id="KW-1133">Transmembrane helix</keyword>
<name>A0A438AI17_9RHOB</name>
<dbReference type="Proteomes" id="UP000285908">
    <property type="component" value="Unassembled WGS sequence"/>
</dbReference>
<proteinExistence type="predicted"/>
<feature type="transmembrane region" description="Helical" evidence="1">
    <location>
        <begin position="29"/>
        <end position="52"/>
    </location>
</feature>
<keyword evidence="1" id="KW-0472">Membrane</keyword>
<organism evidence="2 3">
    <name type="scientific">Mesobaculum littorinae</name>
    <dbReference type="NCBI Taxonomy" id="2486419"/>
    <lineage>
        <taxon>Bacteria</taxon>
        <taxon>Pseudomonadati</taxon>
        <taxon>Pseudomonadota</taxon>
        <taxon>Alphaproteobacteria</taxon>
        <taxon>Rhodobacterales</taxon>
        <taxon>Roseobacteraceae</taxon>
        <taxon>Mesobaculum</taxon>
    </lineage>
</organism>
<evidence type="ECO:0000256" key="1">
    <source>
        <dbReference type="SAM" id="Phobius"/>
    </source>
</evidence>
<evidence type="ECO:0000313" key="2">
    <source>
        <dbReference type="EMBL" id="RVV98350.1"/>
    </source>
</evidence>
<accession>A0A438AI17</accession>
<dbReference type="EMBL" id="RQXX01000002">
    <property type="protein sequence ID" value="RVV98350.1"/>
    <property type="molecule type" value="Genomic_DNA"/>
</dbReference>
<dbReference type="OrthoDB" id="199424at2"/>
<evidence type="ECO:0000313" key="3">
    <source>
        <dbReference type="Proteomes" id="UP000285908"/>
    </source>
</evidence>
<dbReference type="AlphaFoldDB" id="A0A438AI17"/>
<keyword evidence="3" id="KW-1185">Reference proteome</keyword>